<proteinExistence type="predicted"/>
<gene>
    <name evidence="2" type="ORF">U9M48_011519</name>
</gene>
<dbReference type="PANTHER" id="PTHR32133">
    <property type="entry name" value="OS07G0120400 PROTEIN"/>
    <property type="match status" value="1"/>
</dbReference>
<dbReference type="Pfam" id="PF00646">
    <property type="entry name" value="F-box"/>
    <property type="match status" value="1"/>
</dbReference>
<dbReference type="PANTHER" id="PTHR32133:SF327">
    <property type="entry name" value="F-BOX DOMAIN-CONTAINING PROTEIN"/>
    <property type="match status" value="1"/>
</dbReference>
<dbReference type="InterPro" id="IPR036047">
    <property type="entry name" value="F-box-like_dom_sf"/>
</dbReference>
<reference evidence="2 3" key="1">
    <citation type="submission" date="2024-02" db="EMBL/GenBank/DDBJ databases">
        <title>High-quality chromosome-scale genome assembly of Pensacola bahiagrass (Paspalum notatum Flugge var. saurae).</title>
        <authorList>
            <person name="Vega J.M."/>
            <person name="Podio M."/>
            <person name="Orjuela J."/>
            <person name="Siena L.A."/>
            <person name="Pessino S.C."/>
            <person name="Combes M.C."/>
            <person name="Mariac C."/>
            <person name="Albertini E."/>
            <person name="Pupilli F."/>
            <person name="Ortiz J.P.A."/>
            <person name="Leblanc O."/>
        </authorList>
    </citation>
    <scope>NUCLEOTIDE SEQUENCE [LARGE SCALE GENOMIC DNA]</scope>
    <source>
        <strain evidence="2">R1</strain>
        <tissue evidence="2">Leaf</tissue>
    </source>
</reference>
<protein>
    <recommendedName>
        <fullName evidence="1">F-box domain-containing protein</fullName>
    </recommendedName>
</protein>
<dbReference type="Gene3D" id="1.20.1280.50">
    <property type="match status" value="1"/>
</dbReference>
<keyword evidence="3" id="KW-1185">Reference proteome</keyword>
<dbReference type="InterPro" id="IPR001810">
    <property type="entry name" value="F-box_dom"/>
</dbReference>
<dbReference type="Proteomes" id="UP001341281">
    <property type="component" value="Chromosome 03"/>
</dbReference>
<evidence type="ECO:0000313" key="2">
    <source>
        <dbReference type="EMBL" id="WVZ61685.1"/>
    </source>
</evidence>
<dbReference type="AlphaFoldDB" id="A0AAQ3SVX0"/>
<sequence>MPMKHVKVYRQSQYSYTAAVLCAIDGCDHLSCHGGPSHVVLVQKHIVNEEHYYGARARVYSSDTDAWGAASTSVVVHSPLHGMPSLLIGDALYFTPNGQWDTPGVLKYDMGSHVLSMIPTPGVPFGAIAMKAHDGGLGFVAMSGNCLYLMSQQATGGGWARLRTIELEMTTLPSKYPRRLFGYADGTDTIFVSTNAGLFTLNIMSRQVRKVAEIDGCYGVVPYTSFFTPAPSPPVLMEELIEEILIRLPPEEPAYLVHAALVCKAWRTMLFDRRHLPRAASSATTVSSTGHCPCSAT</sequence>
<accession>A0AAQ3SVX0</accession>
<name>A0AAQ3SVX0_PASNO</name>
<evidence type="ECO:0000313" key="3">
    <source>
        <dbReference type="Proteomes" id="UP001341281"/>
    </source>
</evidence>
<feature type="domain" description="F-box" evidence="1">
    <location>
        <begin position="238"/>
        <end position="269"/>
    </location>
</feature>
<dbReference type="EMBL" id="CP144747">
    <property type="protein sequence ID" value="WVZ61685.1"/>
    <property type="molecule type" value="Genomic_DNA"/>
</dbReference>
<evidence type="ECO:0000259" key="1">
    <source>
        <dbReference type="Pfam" id="PF00646"/>
    </source>
</evidence>
<dbReference type="SUPFAM" id="SSF81383">
    <property type="entry name" value="F-box domain"/>
    <property type="match status" value="1"/>
</dbReference>
<organism evidence="2 3">
    <name type="scientific">Paspalum notatum var. saurae</name>
    <dbReference type="NCBI Taxonomy" id="547442"/>
    <lineage>
        <taxon>Eukaryota</taxon>
        <taxon>Viridiplantae</taxon>
        <taxon>Streptophyta</taxon>
        <taxon>Embryophyta</taxon>
        <taxon>Tracheophyta</taxon>
        <taxon>Spermatophyta</taxon>
        <taxon>Magnoliopsida</taxon>
        <taxon>Liliopsida</taxon>
        <taxon>Poales</taxon>
        <taxon>Poaceae</taxon>
        <taxon>PACMAD clade</taxon>
        <taxon>Panicoideae</taxon>
        <taxon>Andropogonodae</taxon>
        <taxon>Paspaleae</taxon>
        <taxon>Paspalinae</taxon>
        <taxon>Paspalum</taxon>
    </lineage>
</organism>